<evidence type="ECO:0000259" key="1">
    <source>
        <dbReference type="Pfam" id="PF09994"/>
    </source>
</evidence>
<keyword evidence="3" id="KW-1185">Reference proteome</keyword>
<evidence type="ECO:0000313" key="2">
    <source>
        <dbReference type="EMBL" id="GJC89244.1"/>
    </source>
</evidence>
<proteinExistence type="predicted"/>
<comment type="caution">
    <text evidence="2">The sequence shown here is derived from an EMBL/GenBank/DDBJ whole genome shotgun (WGS) entry which is preliminary data.</text>
</comment>
<name>A0AA37LYF0_9PEZI</name>
<dbReference type="PANTHER" id="PTHR33840:SF2">
    <property type="entry name" value="TLE1 PHOSPHOLIPASE DOMAIN-CONTAINING PROTEIN"/>
    <property type="match status" value="1"/>
</dbReference>
<feature type="domain" description="T6SS Phospholipase effector Tle1-like catalytic" evidence="1">
    <location>
        <begin position="1"/>
        <end position="86"/>
    </location>
</feature>
<accession>A0AA37LYF0</accession>
<organism evidence="2 3">
    <name type="scientific">Colletotrichum liriopes</name>
    <dbReference type="NCBI Taxonomy" id="708192"/>
    <lineage>
        <taxon>Eukaryota</taxon>
        <taxon>Fungi</taxon>
        <taxon>Dikarya</taxon>
        <taxon>Ascomycota</taxon>
        <taxon>Pezizomycotina</taxon>
        <taxon>Sordariomycetes</taxon>
        <taxon>Hypocreomycetidae</taxon>
        <taxon>Glomerellales</taxon>
        <taxon>Glomerellaceae</taxon>
        <taxon>Colletotrichum</taxon>
        <taxon>Colletotrichum spaethianum species complex</taxon>
    </lineage>
</organism>
<evidence type="ECO:0000313" key="3">
    <source>
        <dbReference type="Proteomes" id="UP001055172"/>
    </source>
</evidence>
<gene>
    <name evidence="2" type="ORF">ColLi_12082</name>
</gene>
<reference evidence="2 3" key="1">
    <citation type="submission" date="2021-07" db="EMBL/GenBank/DDBJ databases">
        <title>Genome data of Colletotrichum spaethianum.</title>
        <authorList>
            <person name="Utami Y.D."/>
            <person name="Hiruma K."/>
        </authorList>
    </citation>
    <scope>NUCLEOTIDE SEQUENCE [LARGE SCALE GENOMIC DNA]</scope>
    <source>
        <strain evidence="2 3">MAFF 242679</strain>
    </source>
</reference>
<dbReference type="AlphaFoldDB" id="A0AA37LYF0"/>
<dbReference type="PANTHER" id="PTHR33840">
    <property type="match status" value="1"/>
</dbReference>
<dbReference type="Pfam" id="PF09994">
    <property type="entry name" value="T6SS_Tle1-like_cat"/>
    <property type="match status" value="1"/>
</dbReference>
<protein>
    <recommendedName>
        <fullName evidence="1">T6SS Phospholipase effector Tle1-like catalytic domain-containing protein</fullName>
    </recommendedName>
</protein>
<sequence>MWDCVNSVAVLEKNTPIPLSVKGTATHVRHAVAVDEFRVKFKPALLAQDMQISGSTYVRVKEDIEEVWFAGNHGDVGGGWLEADNLLDLNQKEHMSLWQRIVNFWTSRKSKGPSDDPLRFGFGLGFFNVLMWKVLVRWEL</sequence>
<dbReference type="InterPro" id="IPR018712">
    <property type="entry name" value="Tle1-like_cat"/>
</dbReference>
<dbReference type="EMBL" id="BPPX01000039">
    <property type="protein sequence ID" value="GJC89244.1"/>
    <property type="molecule type" value="Genomic_DNA"/>
</dbReference>
<dbReference type="Proteomes" id="UP001055172">
    <property type="component" value="Unassembled WGS sequence"/>
</dbReference>